<sequence length="496" mass="55378">MRSACAGSRTPCRLPGRRRRARERARSTPRSAWPIRTAATISISARSPARWCGRRAATKGSGSIRCSCPTASTSPSAKCRRRPSTRGRPDRSGSATAPAPSRNSWRAPLSSLDPRSNGLFGVYIHWPFCAAKCPYCDFNSHVHRGEFDEQRYVEAYKQEIGYYARLTKGRTVQSIFFGGGTPSLMDPRSVAAILETIGQYWNIAPKAEITLEANPTSVEADRFRGYRAAGVNRVSLGVQSLREGPLAELGRRHTVDEAIAAVRLAQSIFPRSSFDLIYARPRQTLSDWEDELTEALWLTQGHISLYQLTIEMGTRYYDLFNAGKLKMPDEDLSADFYELTQELARNAGLPAYEISNHARPGQESIHNLIYWRYGEYAGVGPGAHGRLILDGHRHATAAEKLPFEWEKRVLARGHGMATDDILTWEEEGDELLVMGLRLREGIDPERFSKLSGRKIDPRQIAELKRIGFVETLPNGYLRVTDKGWPVLDAVVADLAA</sequence>
<evidence type="ECO:0000256" key="7">
    <source>
        <dbReference type="ARBA" id="ARBA00023004"/>
    </source>
</evidence>
<proteinExistence type="inferred from homology"/>
<evidence type="ECO:0000256" key="11">
    <source>
        <dbReference type="SAM" id="MobiDB-lite"/>
    </source>
</evidence>
<dbReference type="InterPro" id="IPR006638">
    <property type="entry name" value="Elp3/MiaA/NifB-like_rSAM"/>
</dbReference>
<dbReference type="CDD" id="cd01335">
    <property type="entry name" value="Radical_SAM"/>
    <property type="match status" value="1"/>
</dbReference>
<dbReference type="GO" id="GO:0046872">
    <property type="term" value="F:metal ion binding"/>
    <property type="evidence" value="ECO:0007669"/>
    <property type="project" value="UniProtKB-UniRule"/>
</dbReference>
<comment type="caution">
    <text evidence="13">The sequence shown here is derived from an EMBL/GenBank/DDBJ whole genome shotgun (WGS) entry which is preliminary data.</text>
</comment>
<keyword evidence="10" id="KW-0963">Cytoplasm</keyword>
<dbReference type="PROSITE" id="PS51918">
    <property type="entry name" value="RADICAL_SAM"/>
    <property type="match status" value="1"/>
</dbReference>
<dbReference type="PANTHER" id="PTHR13932:SF5">
    <property type="entry name" value="RADICAL S-ADENOSYL METHIONINE DOMAIN-CONTAINING PROTEIN 1, MITOCHONDRIAL"/>
    <property type="match status" value="1"/>
</dbReference>
<evidence type="ECO:0000256" key="6">
    <source>
        <dbReference type="ARBA" id="ARBA00022723"/>
    </source>
</evidence>
<evidence type="ECO:0000256" key="3">
    <source>
        <dbReference type="ARBA" id="ARBA00017228"/>
    </source>
</evidence>
<evidence type="ECO:0000256" key="9">
    <source>
        <dbReference type="ARBA" id="ARBA00023186"/>
    </source>
</evidence>
<dbReference type="InterPro" id="IPR034505">
    <property type="entry name" value="Coproporphyrinogen-III_oxidase"/>
</dbReference>
<protein>
    <recommendedName>
        <fullName evidence="3 10">Heme chaperone HemW</fullName>
    </recommendedName>
</protein>
<comment type="similarity">
    <text evidence="2">Belongs to the anaerobic coproporphyrinogen-III oxidase family. HemW subfamily.</text>
</comment>
<dbReference type="Pfam" id="PF06969">
    <property type="entry name" value="HemN_C"/>
    <property type="match status" value="1"/>
</dbReference>
<dbReference type="AlphaFoldDB" id="A0A933L6H6"/>
<keyword evidence="10" id="KW-0004">4Fe-4S</keyword>
<accession>A0A933L6H6</accession>
<keyword evidence="9 10" id="KW-0143">Chaperone</keyword>
<dbReference type="EMBL" id="JACRAF010000065">
    <property type="protein sequence ID" value="MBI4923922.1"/>
    <property type="molecule type" value="Genomic_DNA"/>
</dbReference>
<dbReference type="SFLD" id="SFLDG01065">
    <property type="entry name" value="anaerobic_coproporphyrinogen-I"/>
    <property type="match status" value="1"/>
</dbReference>
<dbReference type="GO" id="GO:0004109">
    <property type="term" value="F:coproporphyrinogen oxidase activity"/>
    <property type="evidence" value="ECO:0007669"/>
    <property type="project" value="InterPro"/>
</dbReference>
<evidence type="ECO:0000256" key="2">
    <source>
        <dbReference type="ARBA" id="ARBA00006100"/>
    </source>
</evidence>
<dbReference type="InterPro" id="IPR058240">
    <property type="entry name" value="rSAM_sf"/>
</dbReference>
<dbReference type="Pfam" id="PF04055">
    <property type="entry name" value="Radical_SAM"/>
    <property type="match status" value="1"/>
</dbReference>
<feature type="region of interest" description="Disordered" evidence="11">
    <location>
        <begin position="59"/>
        <end position="108"/>
    </location>
</feature>
<comment type="subcellular location">
    <subcellularLocation>
        <location evidence="10">Cytoplasm</location>
    </subcellularLocation>
</comment>
<reference evidence="13" key="1">
    <citation type="submission" date="2020-07" db="EMBL/GenBank/DDBJ databases">
        <title>Huge and variable diversity of episymbiotic CPR bacteria and DPANN archaea in groundwater ecosystems.</title>
        <authorList>
            <person name="He C.Y."/>
            <person name="Keren R."/>
            <person name="Whittaker M."/>
            <person name="Farag I.F."/>
            <person name="Doudna J."/>
            <person name="Cate J.H.D."/>
            <person name="Banfield J.F."/>
        </authorList>
    </citation>
    <scope>NUCLEOTIDE SEQUENCE</scope>
    <source>
        <strain evidence="13">NC_groundwater_1586_Pr3_B-0.1um_66_15</strain>
    </source>
</reference>
<keyword evidence="4 10" id="KW-0349">Heme</keyword>
<evidence type="ECO:0000256" key="5">
    <source>
        <dbReference type="ARBA" id="ARBA00022691"/>
    </source>
</evidence>
<dbReference type="SFLD" id="SFLDF00562">
    <property type="entry name" value="HemN-like__clustered_with_heat"/>
    <property type="match status" value="1"/>
</dbReference>
<gene>
    <name evidence="13" type="ORF">HY834_19485</name>
</gene>
<evidence type="ECO:0000256" key="8">
    <source>
        <dbReference type="ARBA" id="ARBA00023014"/>
    </source>
</evidence>
<evidence type="ECO:0000256" key="1">
    <source>
        <dbReference type="ARBA" id="ARBA00001966"/>
    </source>
</evidence>
<dbReference type="GO" id="GO:0006779">
    <property type="term" value="P:porphyrin-containing compound biosynthetic process"/>
    <property type="evidence" value="ECO:0007669"/>
    <property type="project" value="InterPro"/>
</dbReference>
<dbReference type="GO" id="GO:0051539">
    <property type="term" value="F:4 iron, 4 sulfur cluster binding"/>
    <property type="evidence" value="ECO:0007669"/>
    <property type="project" value="UniProtKB-UniRule"/>
</dbReference>
<dbReference type="GO" id="GO:0005737">
    <property type="term" value="C:cytoplasm"/>
    <property type="evidence" value="ECO:0007669"/>
    <property type="project" value="UniProtKB-SubCell"/>
</dbReference>
<feature type="domain" description="Radical SAM core" evidence="12">
    <location>
        <begin position="114"/>
        <end position="350"/>
    </location>
</feature>
<keyword evidence="8 10" id="KW-0411">Iron-sulfur</keyword>
<feature type="region of interest" description="Disordered" evidence="11">
    <location>
        <begin position="1"/>
        <end position="33"/>
    </location>
</feature>
<dbReference type="SFLD" id="SFLDS00029">
    <property type="entry name" value="Radical_SAM"/>
    <property type="match status" value="1"/>
</dbReference>
<evidence type="ECO:0000259" key="12">
    <source>
        <dbReference type="PROSITE" id="PS51918"/>
    </source>
</evidence>
<evidence type="ECO:0000256" key="10">
    <source>
        <dbReference type="RuleBase" id="RU364116"/>
    </source>
</evidence>
<dbReference type="SUPFAM" id="SSF102114">
    <property type="entry name" value="Radical SAM enzymes"/>
    <property type="match status" value="1"/>
</dbReference>
<dbReference type="InterPro" id="IPR004559">
    <property type="entry name" value="HemW-like"/>
</dbReference>
<comment type="function">
    <text evidence="10">Probably acts as a heme chaperone, transferring heme to an unknown acceptor. Binds one molecule of heme per monomer, possibly covalently. Binds 1 [4Fe-4S] cluster. The cluster is coordinated with 3 cysteines and an exchangeable S-adenosyl-L-methionine.</text>
</comment>
<dbReference type="PANTHER" id="PTHR13932">
    <property type="entry name" value="COPROPORPHYRINIGEN III OXIDASE"/>
    <property type="match status" value="1"/>
</dbReference>
<evidence type="ECO:0000256" key="4">
    <source>
        <dbReference type="ARBA" id="ARBA00022617"/>
    </source>
</evidence>
<dbReference type="NCBIfam" id="TIGR00539">
    <property type="entry name" value="hemN_rel"/>
    <property type="match status" value="1"/>
</dbReference>
<organism evidence="13 14">
    <name type="scientific">Devosia nanyangense</name>
    <dbReference type="NCBI Taxonomy" id="1228055"/>
    <lineage>
        <taxon>Bacteria</taxon>
        <taxon>Pseudomonadati</taxon>
        <taxon>Pseudomonadota</taxon>
        <taxon>Alphaproteobacteria</taxon>
        <taxon>Hyphomicrobiales</taxon>
        <taxon>Devosiaceae</taxon>
        <taxon>Devosia</taxon>
    </lineage>
</organism>
<evidence type="ECO:0000313" key="13">
    <source>
        <dbReference type="EMBL" id="MBI4923922.1"/>
    </source>
</evidence>
<keyword evidence="5 10" id="KW-0949">S-adenosyl-L-methionine</keyword>
<dbReference type="SMART" id="SM00729">
    <property type="entry name" value="Elp3"/>
    <property type="match status" value="1"/>
</dbReference>
<dbReference type="SFLD" id="SFLDF00288">
    <property type="entry name" value="HemN-like__clustered_with_nucl"/>
    <property type="match status" value="1"/>
</dbReference>
<keyword evidence="7 10" id="KW-0408">Iron</keyword>
<dbReference type="InterPro" id="IPR013785">
    <property type="entry name" value="Aldolase_TIM"/>
</dbReference>
<name>A0A933L6H6_9HYPH</name>
<comment type="cofactor">
    <cofactor evidence="1">
        <name>[4Fe-4S] cluster</name>
        <dbReference type="ChEBI" id="CHEBI:49883"/>
    </cofactor>
</comment>
<dbReference type="InterPro" id="IPR010723">
    <property type="entry name" value="HemN_C"/>
</dbReference>
<evidence type="ECO:0000313" key="14">
    <source>
        <dbReference type="Proteomes" id="UP000782610"/>
    </source>
</evidence>
<keyword evidence="6 10" id="KW-0479">Metal-binding</keyword>
<dbReference type="InterPro" id="IPR007197">
    <property type="entry name" value="rSAM"/>
</dbReference>
<dbReference type="Proteomes" id="UP000782610">
    <property type="component" value="Unassembled WGS sequence"/>
</dbReference>
<dbReference type="Gene3D" id="3.20.20.70">
    <property type="entry name" value="Aldolase class I"/>
    <property type="match status" value="1"/>
</dbReference>